<evidence type="ECO:0000313" key="6">
    <source>
        <dbReference type="Proteomes" id="UP000504606"/>
    </source>
</evidence>
<accession>A0A6J1T4H3</accession>
<dbReference type="OrthoDB" id="10264376at2759"/>
<dbReference type="SMART" id="SM00320">
    <property type="entry name" value="WD40"/>
    <property type="match status" value="6"/>
</dbReference>
<gene>
    <name evidence="7" type="primary">LOC113213108</name>
</gene>
<dbReference type="InterPro" id="IPR015943">
    <property type="entry name" value="WD40/YVTN_repeat-like_dom_sf"/>
</dbReference>
<dbReference type="Gene3D" id="2.130.10.10">
    <property type="entry name" value="YVTN repeat-like/Quinoprotein amine dehydrogenase"/>
    <property type="match status" value="2"/>
</dbReference>
<dbReference type="Proteomes" id="UP000504606">
    <property type="component" value="Unplaced"/>
</dbReference>
<feature type="compositionally biased region" description="Low complexity" evidence="5">
    <location>
        <begin position="34"/>
        <end position="44"/>
    </location>
</feature>
<dbReference type="PANTHER" id="PTHR16017:SF0">
    <property type="entry name" value="WD REPEAT-CONTAINING PROTEIN 70"/>
    <property type="match status" value="1"/>
</dbReference>
<dbReference type="InterPro" id="IPR051858">
    <property type="entry name" value="WD_repeat_GAD-1"/>
</dbReference>
<keyword evidence="1 4" id="KW-0853">WD repeat</keyword>
<evidence type="ECO:0000256" key="1">
    <source>
        <dbReference type="ARBA" id="ARBA00022574"/>
    </source>
</evidence>
<dbReference type="Pfam" id="PF00400">
    <property type="entry name" value="WD40"/>
    <property type="match status" value="4"/>
</dbReference>
<evidence type="ECO:0000256" key="2">
    <source>
        <dbReference type="ARBA" id="ARBA00022737"/>
    </source>
</evidence>
<dbReference type="InterPro" id="IPR001680">
    <property type="entry name" value="WD40_rpt"/>
</dbReference>
<feature type="compositionally biased region" description="Basic and acidic residues" evidence="5">
    <location>
        <begin position="24"/>
        <end position="33"/>
    </location>
</feature>
<feature type="compositionally biased region" description="Acidic residues" evidence="5">
    <location>
        <begin position="176"/>
        <end position="186"/>
    </location>
</feature>
<dbReference type="GeneID" id="113213108"/>
<keyword evidence="2" id="KW-0677">Repeat</keyword>
<evidence type="ECO:0000256" key="5">
    <source>
        <dbReference type="SAM" id="MobiDB-lite"/>
    </source>
</evidence>
<organism evidence="6 7">
    <name type="scientific">Frankliniella occidentalis</name>
    <name type="common">Western flower thrips</name>
    <name type="synonym">Euthrips occidentalis</name>
    <dbReference type="NCBI Taxonomy" id="133901"/>
    <lineage>
        <taxon>Eukaryota</taxon>
        <taxon>Metazoa</taxon>
        <taxon>Ecdysozoa</taxon>
        <taxon>Arthropoda</taxon>
        <taxon>Hexapoda</taxon>
        <taxon>Insecta</taxon>
        <taxon>Pterygota</taxon>
        <taxon>Neoptera</taxon>
        <taxon>Paraneoptera</taxon>
        <taxon>Thysanoptera</taxon>
        <taxon>Terebrantia</taxon>
        <taxon>Thripoidea</taxon>
        <taxon>Thripidae</taxon>
        <taxon>Frankliniella</taxon>
    </lineage>
</organism>
<dbReference type="InterPro" id="IPR036322">
    <property type="entry name" value="WD40_repeat_dom_sf"/>
</dbReference>
<dbReference type="GO" id="GO:0035861">
    <property type="term" value="C:site of double-strand break"/>
    <property type="evidence" value="ECO:0007669"/>
    <property type="project" value="TreeGrafter"/>
</dbReference>
<sequence length="677" mass="74476">MNQPKISFGAIKFSASASTSSDQKVQKEEKEESGSFGSFGSFGKKQPKGHKGPVAIESEAVEDEELKNVASTMGFSGFGKSAKQFDINELVQTARKTAQERTASTAVDTSIKGLSIAGSSKDANPTGKDAVKTKDEATANDGEDDDDDDDDLIGPPIPKDMLSESNTKSSGKVAEAGDEDLSDDEPEKPTDKIPQSHEVALTHGCKAVIALGVDPSGARLASGSVDYEVRFWDFAGMDSTLQSFRTLMPCENHPIKALQYSCTGDSLLVVSGTAQAKVMDRDGFEVAECVKGDQYIADMSRTKGHNSALNSGCWHPKVKNEFLTCAQDSTCRLWEIEKPKQHKAIMKPRSANGIKTVPTTCTYNRDGNLIACACQDGSIQMWDHRRAFVNTTKLLRDAHQKGSETSCIAFSYLGHSIATRGCDNTLKLWDLRNFKNPLHVFENLYSRYESTDCMFSPDDALLLTGESVMKGESSGRLLFYDTKTFEKSHEIEVSDSHVIRSVWHPKLNQIFVSCGNGIVKIYYDQAKSMRGAKLCVIKTRRKVKQMEAMVTQHILTPHALPLFRQDRAKTTRKIMEKARQDPVKSHRPDLPIKSGQGGRVASSGSTLSSYVIRNMGLSKRVEDDQDPREAILKYAKDAAENPYWISPAYAKTQPKTIFQGTGDDNEEDEPSAKKPKV</sequence>
<dbReference type="KEGG" id="foc:113213108"/>
<dbReference type="SUPFAM" id="SSF50978">
    <property type="entry name" value="WD40 repeat-like"/>
    <property type="match status" value="1"/>
</dbReference>
<feature type="repeat" description="WD" evidence="4">
    <location>
        <begin position="201"/>
        <end position="242"/>
    </location>
</feature>
<keyword evidence="6" id="KW-1185">Reference proteome</keyword>
<evidence type="ECO:0000313" key="7">
    <source>
        <dbReference type="RefSeq" id="XP_026287842.1"/>
    </source>
</evidence>
<dbReference type="GO" id="GO:0005634">
    <property type="term" value="C:nucleus"/>
    <property type="evidence" value="ECO:0007669"/>
    <property type="project" value="TreeGrafter"/>
</dbReference>
<feature type="repeat" description="WD" evidence="4">
    <location>
        <begin position="302"/>
        <end position="344"/>
    </location>
</feature>
<feature type="compositionally biased region" description="Acidic residues" evidence="5">
    <location>
        <begin position="141"/>
        <end position="152"/>
    </location>
</feature>
<evidence type="ECO:0000256" key="4">
    <source>
        <dbReference type="PROSITE-ProRule" id="PRU00221"/>
    </source>
</evidence>
<proteinExistence type="inferred from homology"/>
<dbReference type="InterPro" id="IPR020472">
    <property type="entry name" value="WD40_PAC1"/>
</dbReference>
<name>A0A6J1T4H3_FRAOC</name>
<feature type="region of interest" description="Disordered" evidence="5">
    <location>
        <begin position="650"/>
        <end position="677"/>
    </location>
</feature>
<comment type="similarity">
    <text evidence="3">Belongs to the WD repeat GAD-1 family.</text>
</comment>
<dbReference type="PANTHER" id="PTHR16017">
    <property type="entry name" value="GASTRULATION DEFECTIVE PROTEIN 1-RELATED"/>
    <property type="match status" value="1"/>
</dbReference>
<feature type="region of interest" description="Disordered" evidence="5">
    <location>
        <begin position="577"/>
        <end position="603"/>
    </location>
</feature>
<evidence type="ECO:0000256" key="3">
    <source>
        <dbReference type="ARBA" id="ARBA00038343"/>
    </source>
</evidence>
<dbReference type="RefSeq" id="XP_026287842.1">
    <property type="nucleotide sequence ID" value="XM_026432057.2"/>
</dbReference>
<feature type="compositionally biased region" description="Basic and acidic residues" evidence="5">
    <location>
        <begin position="577"/>
        <end position="590"/>
    </location>
</feature>
<feature type="region of interest" description="Disordered" evidence="5">
    <location>
        <begin position="16"/>
        <end position="60"/>
    </location>
</feature>
<protein>
    <submittedName>
        <fullName evidence="7">Gastrulation defective protein 1 homolog</fullName>
    </submittedName>
</protein>
<dbReference type="AlphaFoldDB" id="A0A6J1T4H3"/>
<dbReference type="PRINTS" id="PR00320">
    <property type="entry name" value="GPROTEINBRPT"/>
</dbReference>
<feature type="region of interest" description="Disordered" evidence="5">
    <location>
        <begin position="116"/>
        <end position="194"/>
    </location>
</feature>
<dbReference type="PROSITE" id="PS50082">
    <property type="entry name" value="WD_REPEATS_2"/>
    <property type="match status" value="2"/>
</dbReference>
<dbReference type="FunFam" id="2.130.10.10:FF:001933">
    <property type="entry name" value="WD repeat-containing protein 70"/>
    <property type="match status" value="1"/>
</dbReference>
<reference evidence="7" key="1">
    <citation type="submission" date="2025-08" db="UniProtKB">
        <authorList>
            <consortium name="RefSeq"/>
        </authorList>
    </citation>
    <scope>IDENTIFICATION</scope>
    <source>
        <tissue evidence="7">Whole organism</tissue>
    </source>
</reference>